<protein>
    <submittedName>
        <fullName evidence="7">Uncharacterized protein</fullName>
    </submittedName>
</protein>
<dbReference type="PANTHER" id="PTHR47631:SF4">
    <property type="entry name" value="SERPENTINE RECEPTOR, CLASS E (EPSILON)"/>
    <property type="match status" value="1"/>
</dbReference>
<dbReference type="InterPro" id="IPR004151">
    <property type="entry name" value="7TM_GPCR_serpentine_rcpt_Sre"/>
</dbReference>
<dbReference type="Pfam" id="PF03125">
    <property type="entry name" value="Sre"/>
    <property type="match status" value="1"/>
</dbReference>
<evidence type="ECO:0000256" key="4">
    <source>
        <dbReference type="ARBA" id="ARBA00022989"/>
    </source>
</evidence>
<evidence type="ECO:0000256" key="6">
    <source>
        <dbReference type="SAM" id="Phobius"/>
    </source>
</evidence>
<dbReference type="AlphaFoldDB" id="G0N775"/>
<keyword evidence="8" id="KW-1185">Reference proteome</keyword>
<proteinExistence type="inferred from homology"/>
<feature type="transmembrane region" description="Helical" evidence="6">
    <location>
        <begin position="59"/>
        <end position="77"/>
    </location>
</feature>
<keyword evidence="4 6" id="KW-1133">Transmembrane helix</keyword>
<dbReference type="Proteomes" id="UP000008068">
    <property type="component" value="Unassembled WGS sequence"/>
</dbReference>
<feature type="transmembrane region" description="Helical" evidence="6">
    <location>
        <begin position="195"/>
        <end position="219"/>
    </location>
</feature>
<evidence type="ECO:0000256" key="2">
    <source>
        <dbReference type="ARBA" id="ARBA00006803"/>
    </source>
</evidence>
<name>G0N775_CAEBE</name>
<feature type="transmembrane region" description="Helical" evidence="6">
    <location>
        <begin position="254"/>
        <end position="275"/>
    </location>
</feature>
<keyword evidence="5 6" id="KW-0472">Membrane</keyword>
<evidence type="ECO:0000313" key="7">
    <source>
        <dbReference type="EMBL" id="EGT54514.1"/>
    </source>
</evidence>
<dbReference type="OrthoDB" id="10399753at2759"/>
<dbReference type="PANTHER" id="PTHR47631">
    <property type="entry name" value="SERPENTINE RECEPTOR, CLASS E (EPSILON)-RELATED"/>
    <property type="match status" value="1"/>
</dbReference>
<keyword evidence="3 6" id="KW-0812">Transmembrane</keyword>
<dbReference type="OMA" id="CYVIFNT"/>
<gene>
    <name evidence="7" type="ORF">CAEBREN_04847</name>
</gene>
<organism evidence="8">
    <name type="scientific">Caenorhabditis brenneri</name>
    <name type="common">Nematode worm</name>
    <dbReference type="NCBI Taxonomy" id="135651"/>
    <lineage>
        <taxon>Eukaryota</taxon>
        <taxon>Metazoa</taxon>
        <taxon>Ecdysozoa</taxon>
        <taxon>Nematoda</taxon>
        <taxon>Chromadorea</taxon>
        <taxon>Rhabditida</taxon>
        <taxon>Rhabditina</taxon>
        <taxon>Rhabditomorpha</taxon>
        <taxon>Rhabditoidea</taxon>
        <taxon>Rhabditidae</taxon>
        <taxon>Peloderinae</taxon>
        <taxon>Caenorhabditis</taxon>
    </lineage>
</organism>
<feature type="transmembrane region" description="Helical" evidence="6">
    <location>
        <begin position="168"/>
        <end position="189"/>
    </location>
</feature>
<evidence type="ECO:0000256" key="1">
    <source>
        <dbReference type="ARBA" id="ARBA00004141"/>
    </source>
</evidence>
<dbReference type="GO" id="GO:0007606">
    <property type="term" value="P:sensory perception of chemical stimulus"/>
    <property type="evidence" value="ECO:0007669"/>
    <property type="project" value="InterPro"/>
</dbReference>
<evidence type="ECO:0000313" key="8">
    <source>
        <dbReference type="Proteomes" id="UP000008068"/>
    </source>
</evidence>
<accession>G0N775</accession>
<evidence type="ECO:0000256" key="5">
    <source>
        <dbReference type="ARBA" id="ARBA00023136"/>
    </source>
</evidence>
<dbReference type="EMBL" id="GL379846">
    <property type="protein sequence ID" value="EGT54514.1"/>
    <property type="molecule type" value="Genomic_DNA"/>
</dbReference>
<dbReference type="InParanoid" id="G0N775"/>
<dbReference type="GO" id="GO:0016020">
    <property type="term" value="C:membrane"/>
    <property type="evidence" value="ECO:0007669"/>
    <property type="project" value="UniProtKB-SubCell"/>
</dbReference>
<evidence type="ECO:0000256" key="3">
    <source>
        <dbReference type="ARBA" id="ARBA00022692"/>
    </source>
</evidence>
<comment type="similarity">
    <text evidence="2">Belongs to the nematode receptor-like protein sre family.</text>
</comment>
<dbReference type="eggNOG" id="ENOG502TJCU">
    <property type="taxonomic scope" value="Eukaryota"/>
</dbReference>
<feature type="transmembrane region" description="Helical" evidence="6">
    <location>
        <begin position="125"/>
        <end position="147"/>
    </location>
</feature>
<sequence>MIFLVNNCTKYFFPIFLINYRKEFDYLSIIILIIEVGGYLTAFLLTVRGCYVIFNTRVFHWNLNFCICGCFCQWFEILTAKLMVAAHHKGWIILDGNDPNKTYSEFYTTDTSDMPKISSFWDCPFLFIGMILITHYYTFSVISLTGITIERSFATYWINNYECKKRPWISISIFILLESFSAFVAYTGITMNFHVYYWIVIGIGLLIFNILLFVYIWYWNVRVHKILEKIQTIPEKYTLQARFQVKENARSLNLLKVIFIVVNVSLLLESAFFVVQWTQAIKKYEVVLFWMLEFMNSQNPVSLITLAMMTVPRWRRRFYKPFEFIPLVKKYILKDPTMTAVVEVRPAGSTVNLETEEYFSQLRNAWA</sequence>
<dbReference type="HOGENOM" id="CLU_063305_1_0_1"/>
<feature type="transmembrane region" description="Helical" evidence="6">
    <location>
        <begin position="287"/>
        <end position="311"/>
    </location>
</feature>
<feature type="transmembrane region" description="Helical" evidence="6">
    <location>
        <begin position="26"/>
        <end position="47"/>
    </location>
</feature>
<reference evidence="8" key="1">
    <citation type="submission" date="2011-07" db="EMBL/GenBank/DDBJ databases">
        <authorList>
            <consortium name="Caenorhabditis brenneri Sequencing and Analysis Consortium"/>
            <person name="Wilson R.K."/>
        </authorList>
    </citation>
    <scope>NUCLEOTIDE SEQUENCE [LARGE SCALE GENOMIC DNA]</scope>
    <source>
        <strain evidence="8">PB2801</strain>
    </source>
</reference>
<comment type="subcellular location">
    <subcellularLocation>
        <location evidence="1">Membrane</location>
        <topology evidence="1">Multi-pass membrane protein</topology>
    </subcellularLocation>
</comment>